<dbReference type="GO" id="GO:0004556">
    <property type="term" value="F:alpha-amylase activity"/>
    <property type="evidence" value="ECO:0007669"/>
    <property type="project" value="TreeGrafter"/>
</dbReference>
<dbReference type="RefSeq" id="WP_096779292.1">
    <property type="nucleotide sequence ID" value="NZ_CP012621.1"/>
</dbReference>
<accession>A0A291HPY4</accession>
<protein>
    <recommendedName>
        <fullName evidence="3">Glycosyl hydrolase family 13 catalytic domain-containing protein</fullName>
    </recommendedName>
</protein>
<dbReference type="GO" id="GO:0009313">
    <property type="term" value="P:oligosaccharide catabolic process"/>
    <property type="evidence" value="ECO:0007669"/>
    <property type="project" value="TreeGrafter"/>
</dbReference>
<gene>
    <name evidence="1" type="ORF">AN401_10260</name>
</gene>
<dbReference type="KEGG" id="zdf:AN401_10260"/>
<dbReference type="EMBL" id="CP012621">
    <property type="protein sequence ID" value="ATG74192.1"/>
    <property type="molecule type" value="Genomic_DNA"/>
</dbReference>
<dbReference type="Proteomes" id="UP000217763">
    <property type="component" value="Chromosome"/>
</dbReference>
<dbReference type="AlphaFoldDB" id="A0A291HPY4"/>
<evidence type="ECO:0000313" key="1">
    <source>
        <dbReference type="EMBL" id="ATG74192.1"/>
    </source>
</evidence>
<dbReference type="InterPro" id="IPR017853">
    <property type="entry name" value="GH"/>
</dbReference>
<dbReference type="PANTHER" id="PTHR10357:SF179">
    <property type="entry name" value="NEUTRAL AND BASIC AMINO ACID TRANSPORT PROTEIN RBAT"/>
    <property type="match status" value="1"/>
</dbReference>
<keyword evidence="2" id="KW-1185">Reference proteome</keyword>
<dbReference type="PANTHER" id="PTHR10357">
    <property type="entry name" value="ALPHA-AMYLASE FAMILY MEMBER"/>
    <property type="match status" value="1"/>
</dbReference>
<evidence type="ECO:0008006" key="3">
    <source>
        <dbReference type="Google" id="ProtNLM"/>
    </source>
</evidence>
<evidence type="ECO:0000313" key="2">
    <source>
        <dbReference type="Proteomes" id="UP000217763"/>
    </source>
</evidence>
<name>A0A291HPY4_9GAMM</name>
<reference evidence="2" key="1">
    <citation type="submission" date="2015-09" db="EMBL/GenBank/DDBJ databases">
        <authorList>
            <person name="Shao Z."/>
            <person name="Wang L."/>
        </authorList>
    </citation>
    <scope>NUCLEOTIDE SEQUENCE [LARGE SCALE GENOMIC DNA]</scope>
    <source>
        <strain evidence="2">F13-1</strain>
    </source>
</reference>
<dbReference type="SUPFAM" id="SSF51445">
    <property type="entry name" value="(Trans)glycosidases"/>
    <property type="match status" value="2"/>
</dbReference>
<proteinExistence type="predicted"/>
<organism evidence="1 2">
    <name type="scientific">Zobellella denitrificans</name>
    <dbReference type="NCBI Taxonomy" id="347534"/>
    <lineage>
        <taxon>Bacteria</taxon>
        <taxon>Pseudomonadati</taxon>
        <taxon>Pseudomonadota</taxon>
        <taxon>Gammaproteobacteria</taxon>
        <taxon>Aeromonadales</taxon>
        <taxon>Aeromonadaceae</taxon>
        <taxon>Zobellella</taxon>
    </lineage>
</organism>
<sequence>MSDTRPSSLPRNATLYRVDSAHFFDGDGDGQGDLAGVLRQLDYFGRLGVDGLVLSRDDRHGIPEVQWQAFAIRLRQAGLSLWLAENRHFRAWPEGEVLPLCTLVDHGPIGLTHWLEKRAQGGQAVWATGGPDLTRVVSRCGGGDLKVALPYLALLACLPGPIGLWQGEELGLPHAAEPGDTRGNRSPLPWVEYPEQSPVAQQPMQRRVATEHRAMAVSRQEQEPESPLNQCRRLLQWRRRQPLVANGRIAATGLHDGLLWVRLAGAQPSLTVVLNLLPYRQQHRLAPLPNGWQTELILGQTELSDDHQLNLGGFAAAIVTPKVQE</sequence>
<dbReference type="Gene3D" id="3.20.20.80">
    <property type="entry name" value="Glycosidases"/>
    <property type="match status" value="2"/>
</dbReference>